<keyword evidence="5" id="KW-1185">Reference proteome</keyword>
<protein>
    <recommendedName>
        <fullName evidence="3">Peptidase S9 prolyl oligopeptidase catalytic domain-containing protein</fullName>
    </recommendedName>
</protein>
<dbReference type="GO" id="GO:0006508">
    <property type="term" value="P:proteolysis"/>
    <property type="evidence" value="ECO:0007669"/>
    <property type="project" value="InterPro"/>
</dbReference>
<comment type="caution">
    <text evidence="4">The sequence shown here is derived from an EMBL/GenBank/DDBJ whole genome shotgun (WGS) entry which is preliminary data.</text>
</comment>
<dbReference type="InterPro" id="IPR050955">
    <property type="entry name" value="Plant_Biomass_Hydrol_Est"/>
</dbReference>
<dbReference type="SUPFAM" id="SSF53474">
    <property type="entry name" value="alpha/beta-Hydrolases"/>
    <property type="match status" value="1"/>
</dbReference>
<dbReference type="OrthoDB" id="449091at2759"/>
<evidence type="ECO:0000256" key="2">
    <source>
        <dbReference type="SAM" id="SignalP"/>
    </source>
</evidence>
<dbReference type="EMBL" id="MU157832">
    <property type="protein sequence ID" value="KAF9532428.1"/>
    <property type="molecule type" value="Genomic_DNA"/>
</dbReference>
<dbReference type="InterPro" id="IPR029058">
    <property type="entry name" value="AB_hydrolase_fold"/>
</dbReference>
<evidence type="ECO:0000259" key="3">
    <source>
        <dbReference type="Pfam" id="PF00326"/>
    </source>
</evidence>
<evidence type="ECO:0000256" key="1">
    <source>
        <dbReference type="ARBA" id="ARBA00022729"/>
    </source>
</evidence>
<dbReference type="InterPro" id="IPR001375">
    <property type="entry name" value="Peptidase_S9_cat"/>
</dbReference>
<dbReference type="PANTHER" id="PTHR43037">
    <property type="entry name" value="UNNAMED PRODUCT-RELATED"/>
    <property type="match status" value="1"/>
</dbReference>
<dbReference type="Gene3D" id="3.40.50.1820">
    <property type="entry name" value="alpha/beta hydrolase"/>
    <property type="match status" value="1"/>
</dbReference>
<keyword evidence="1 2" id="KW-0732">Signal</keyword>
<evidence type="ECO:0000313" key="4">
    <source>
        <dbReference type="EMBL" id="KAF9532428.1"/>
    </source>
</evidence>
<name>A0A9P6JTZ5_9AGAR</name>
<evidence type="ECO:0000313" key="5">
    <source>
        <dbReference type="Proteomes" id="UP000807306"/>
    </source>
</evidence>
<dbReference type="PANTHER" id="PTHR43037:SF4">
    <property type="entry name" value="PEPTIDASE S9 PROLYL OLIGOPEPTIDASE CATALYTIC DOMAIN-CONTAINING PROTEIN"/>
    <property type="match status" value="1"/>
</dbReference>
<dbReference type="Proteomes" id="UP000807306">
    <property type="component" value="Unassembled WGS sequence"/>
</dbReference>
<feature type="signal peptide" evidence="2">
    <location>
        <begin position="1"/>
        <end position="17"/>
    </location>
</feature>
<gene>
    <name evidence="4" type="ORF">CPB83DRAFT_891154</name>
</gene>
<dbReference type="AlphaFoldDB" id="A0A9P6JTZ5"/>
<proteinExistence type="predicted"/>
<accession>A0A9P6JTZ5</accession>
<sequence length="917" mass="102112">MLTSYYIILSFLSMVFPHQTLLQAEDNWSIRIESEWDVLGPFPIQAREQHYLSPAYPLNLSEPIDFARSWPSSYADNGKVGWTKADLGPDHTLNISFPQIRRVFWNSLRKSEGWAALQHHATLRSTLTIYPPSLAVQDQPPRLFVSLKQGSYFCLRPRHQSFSTFVPQWHAGNIYDLETALPIPVLLPFDLSTAEPTKFDLFVSGDYEIRLFGDPWARLSEIPVLQLSIDASFRIDQHTSPVVRVSSQDVKCDFVAGYAFGDYLGIGVQSLLGWWSVKNIHAKSEGIQLSLPSTVDIAPTQTRTVPILVNQDRPFFTEHLSFELVLKSDDASITLSVTLPIVHHTSITYQQGSQVVEATYLSENAAPLAFLAVSPSTPNNHEPDPPILALHGAGVDIIGNMREMWLNALPKRPRSWVVIPTGRTSWGLDWHGLSARDAWASLDALKAIIDHFEVTEVPTSYKIRSNDKVILMGHSNGGQGAWHLASRYPDRVLAGTPPLRSSHALSSGLISNYSAIPAAGYIKSGHFIDPVLRSILESSLTPDDNDLHLSNLVDVKILAIHGGEDENVPVWHTREAISGLLSWYPSKSVIFKEDPRQGHWYPDVLNNPSVEGFLDYLNNGSDENFLQKSFTLTAANPQECGSLRGWSIESLKIPGRLGRIAVHEVDWHHLRAETTNVFKLRITGNTKPMQVEIDGQIFYLDGKHEDFVVVDDGTRDWKIHAPEGQARRAPPGRIQALLSTAGLISIVISDTDMQHELSAALRIAHTLKLYHRLESEIITEGAAFQRNHFGTWGSGNVICIGKPTSLFVQDVIGKRWTPIRVSDDGFTVADHSFSQRGQALIASHPMDHITFMLLLVYNDLAGLERALRLFPFRTGIAVPDWVVLGDGVDKVGAAGVLAAGVWANDWQLSGPMTWFHH</sequence>
<reference evidence="4" key="1">
    <citation type="submission" date="2020-11" db="EMBL/GenBank/DDBJ databases">
        <authorList>
            <consortium name="DOE Joint Genome Institute"/>
            <person name="Ahrendt S."/>
            <person name="Riley R."/>
            <person name="Andreopoulos W."/>
            <person name="Labutti K."/>
            <person name="Pangilinan J."/>
            <person name="Ruiz-Duenas F.J."/>
            <person name="Barrasa J.M."/>
            <person name="Sanchez-Garcia M."/>
            <person name="Camarero S."/>
            <person name="Miyauchi S."/>
            <person name="Serrano A."/>
            <person name="Linde D."/>
            <person name="Babiker R."/>
            <person name="Drula E."/>
            <person name="Ayuso-Fernandez I."/>
            <person name="Pacheco R."/>
            <person name="Padilla G."/>
            <person name="Ferreira P."/>
            <person name="Barriuso J."/>
            <person name="Kellner H."/>
            <person name="Castanera R."/>
            <person name="Alfaro M."/>
            <person name="Ramirez L."/>
            <person name="Pisabarro A.G."/>
            <person name="Kuo A."/>
            <person name="Tritt A."/>
            <person name="Lipzen A."/>
            <person name="He G."/>
            <person name="Yan M."/>
            <person name="Ng V."/>
            <person name="Cullen D."/>
            <person name="Martin F."/>
            <person name="Rosso M.-N."/>
            <person name="Henrissat B."/>
            <person name="Hibbett D."/>
            <person name="Martinez A.T."/>
            <person name="Grigoriev I.V."/>
        </authorList>
    </citation>
    <scope>NUCLEOTIDE SEQUENCE</scope>
    <source>
        <strain evidence="4">CBS 506.95</strain>
    </source>
</reference>
<dbReference type="Pfam" id="PF00326">
    <property type="entry name" value="Peptidase_S9"/>
    <property type="match status" value="1"/>
</dbReference>
<dbReference type="GO" id="GO:0008236">
    <property type="term" value="F:serine-type peptidase activity"/>
    <property type="evidence" value="ECO:0007669"/>
    <property type="project" value="InterPro"/>
</dbReference>
<feature type="domain" description="Peptidase S9 prolyl oligopeptidase catalytic" evidence="3">
    <location>
        <begin position="444"/>
        <end position="603"/>
    </location>
</feature>
<organism evidence="4 5">
    <name type="scientific">Crepidotus variabilis</name>
    <dbReference type="NCBI Taxonomy" id="179855"/>
    <lineage>
        <taxon>Eukaryota</taxon>
        <taxon>Fungi</taxon>
        <taxon>Dikarya</taxon>
        <taxon>Basidiomycota</taxon>
        <taxon>Agaricomycotina</taxon>
        <taxon>Agaricomycetes</taxon>
        <taxon>Agaricomycetidae</taxon>
        <taxon>Agaricales</taxon>
        <taxon>Agaricineae</taxon>
        <taxon>Crepidotaceae</taxon>
        <taxon>Crepidotus</taxon>
    </lineage>
</organism>
<feature type="chain" id="PRO_5040290782" description="Peptidase S9 prolyl oligopeptidase catalytic domain-containing protein" evidence="2">
    <location>
        <begin position="18"/>
        <end position="917"/>
    </location>
</feature>